<evidence type="ECO:0000256" key="2">
    <source>
        <dbReference type="ARBA" id="ARBA00022729"/>
    </source>
</evidence>
<dbReference type="InterPro" id="IPR050350">
    <property type="entry name" value="Compl-Cell_Adhes-Reg"/>
</dbReference>
<reference evidence="8" key="1">
    <citation type="submission" date="2021-04" db="EMBL/GenBank/DDBJ databases">
        <authorList>
            <consortium name="Wellcome Sanger Institute Data Sharing"/>
        </authorList>
    </citation>
    <scope>NUCLEOTIDE SEQUENCE [LARGE SCALE GENOMIC DNA]</scope>
</reference>
<dbReference type="SMART" id="SM00032">
    <property type="entry name" value="CCP"/>
    <property type="match status" value="4"/>
</dbReference>
<evidence type="ECO:0000256" key="4">
    <source>
        <dbReference type="ARBA" id="ARBA00023157"/>
    </source>
</evidence>
<dbReference type="PANTHER" id="PTHR19325">
    <property type="entry name" value="COMPLEMENT COMPONENT-RELATED SUSHI DOMAIN-CONTAINING"/>
    <property type="match status" value="1"/>
</dbReference>
<protein>
    <submittedName>
        <fullName evidence="8">Regulator of complement activation group 2 gene 2</fullName>
    </submittedName>
</protein>
<evidence type="ECO:0000256" key="3">
    <source>
        <dbReference type="ARBA" id="ARBA00022737"/>
    </source>
</evidence>
<keyword evidence="2" id="KW-0732">Signal</keyword>
<dbReference type="InterPro" id="IPR035976">
    <property type="entry name" value="Sushi/SCR/CCP_sf"/>
</dbReference>
<name>A0A671WH05_SPAAU</name>
<reference evidence="8" key="3">
    <citation type="submission" date="2025-09" db="UniProtKB">
        <authorList>
            <consortium name="Ensembl"/>
        </authorList>
    </citation>
    <scope>IDENTIFICATION</scope>
</reference>
<evidence type="ECO:0000313" key="9">
    <source>
        <dbReference type="Proteomes" id="UP000472265"/>
    </source>
</evidence>
<sequence>VFLDKTFCWWCLMDGKGGVSFSCAPEFSLAQDCARPAGGPNMNLKDEYILKATFSDGDQAAFECDIGYTSAGGSSSITCTAGSWSAVMLKCQRRNCGSPGEVQNGYIDHLKEDLFGDHIEITCNQGYRLVGKSRITCGAEGWMGRLPVCEGDVVQYSCQNGLTLNGSASISCSDDGKFKPDPPTCTSKYINCEAPHVEHGYANVQPPYRPNDNVTFECRGLYYMDGNATLTCEADGKWSSPPPKCKFGLNLKINLLRLNMSKKHTVMLITEYSVCAVDRSFSFWIRLAFC</sequence>
<dbReference type="FunFam" id="2.10.70.10:FF:000014">
    <property type="entry name" value="Membrane cofactor protein"/>
    <property type="match status" value="1"/>
</dbReference>
<accession>A0A671WH05</accession>
<evidence type="ECO:0000259" key="7">
    <source>
        <dbReference type="PROSITE" id="PS50923"/>
    </source>
</evidence>
<feature type="disulfide bond" evidence="6">
    <location>
        <begin position="218"/>
        <end position="245"/>
    </location>
</feature>
<dbReference type="PROSITE" id="PS50923">
    <property type="entry name" value="SUSHI"/>
    <property type="match status" value="3"/>
</dbReference>
<evidence type="ECO:0000256" key="6">
    <source>
        <dbReference type="PROSITE-ProRule" id="PRU00302"/>
    </source>
</evidence>
<dbReference type="PANTHER" id="PTHR19325:SF560">
    <property type="entry name" value="SUSHI, VON WILLEBRAND FACTOR TYPE A, EGF AND PENTRAXIN DOMAIN-CONTAINING PROTEIN 1"/>
    <property type="match status" value="1"/>
</dbReference>
<comment type="caution">
    <text evidence="6">Lacks conserved residue(s) required for the propagation of feature annotation.</text>
</comment>
<dbReference type="OMA" id="KVECEDP"/>
<dbReference type="CDD" id="cd00033">
    <property type="entry name" value="CCP"/>
    <property type="match status" value="4"/>
</dbReference>
<dbReference type="GeneTree" id="ENSGT00940000154967"/>
<keyword evidence="4 6" id="KW-1015">Disulfide bond</keyword>
<dbReference type="Gene3D" id="2.10.70.10">
    <property type="entry name" value="Complement Module, domain 1"/>
    <property type="match status" value="4"/>
</dbReference>
<proteinExistence type="predicted"/>
<organism evidence="8 9">
    <name type="scientific">Sparus aurata</name>
    <name type="common">Gilthead sea bream</name>
    <dbReference type="NCBI Taxonomy" id="8175"/>
    <lineage>
        <taxon>Eukaryota</taxon>
        <taxon>Metazoa</taxon>
        <taxon>Chordata</taxon>
        <taxon>Craniata</taxon>
        <taxon>Vertebrata</taxon>
        <taxon>Euteleostomi</taxon>
        <taxon>Actinopterygii</taxon>
        <taxon>Neopterygii</taxon>
        <taxon>Teleostei</taxon>
        <taxon>Neoteleostei</taxon>
        <taxon>Acanthomorphata</taxon>
        <taxon>Eupercaria</taxon>
        <taxon>Spariformes</taxon>
        <taxon>Sparidae</taxon>
        <taxon>Sparus</taxon>
    </lineage>
</organism>
<keyword evidence="3" id="KW-0677">Repeat</keyword>
<keyword evidence="5" id="KW-0325">Glycoprotein</keyword>
<dbReference type="AlphaFoldDB" id="A0A671WH05"/>
<evidence type="ECO:0000256" key="5">
    <source>
        <dbReference type="ARBA" id="ARBA00023180"/>
    </source>
</evidence>
<dbReference type="Proteomes" id="UP000472265">
    <property type="component" value="Chromosome 7"/>
</dbReference>
<feature type="domain" description="Sushi" evidence="7">
    <location>
        <begin position="94"/>
        <end position="151"/>
    </location>
</feature>
<dbReference type="SUPFAM" id="SSF57535">
    <property type="entry name" value="Complement control module/SCR domain"/>
    <property type="match status" value="4"/>
</dbReference>
<dbReference type="InParanoid" id="A0A671WH05"/>
<feature type="domain" description="Sushi" evidence="7">
    <location>
        <begin position="31"/>
        <end position="93"/>
    </location>
</feature>
<evidence type="ECO:0000256" key="1">
    <source>
        <dbReference type="ARBA" id="ARBA00022659"/>
    </source>
</evidence>
<feature type="domain" description="Sushi" evidence="7">
    <location>
        <begin position="190"/>
        <end position="247"/>
    </location>
</feature>
<feature type="disulfide bond" evidence="6">
    <location>
        <begin position="64"/>
        <end position="91"/>
    </location>
</feature>
<dbReference type="InterPro" id="IPR000436">
    <property type="entry name" value="Sushi_SCR_CCP_dom"/>
</dbReference>
<keyword evidence="9" id="KW-1185">Reference proteome</keyword>
<evidence type="ECO:0000313" key="8">
    <source>
        <dbReference type="Ensembl" id="ENSSAUP00010035811.1"/>
    </source>
</evidence>
<dbReference type="Pfam" id="PF00084">
    <property type="entry name" value="Sushi"/>
    <property type="match status" value="4"/>
</dbReference>
<reference evidence="8" key="2">
    <citation type="submission" date="2025-08" db="UniProtKB">
        <authorList>
            <consortium name="Ensembl"/>
        </authorList>
    </citation>
    <scope>IDENTIFICATION</scope>
</reference>
<keyword evidence="1 6" id="KW-0768">Sushi</keyword>
<dbReference type="Ensembl" id="ENSSAUT00010037720.1">
    <property type="protein sequence ID" value="ENSSAUP00010035811.1"/>
    <property type="gene ID" value="ENSSAUG00010015156.1"/>
</dbReference>